<keyword evidence="1" id="KW-0378">Hydrolase</keyword>
<dbReference type="Pfam" id="PF07687">
    <property type="entry name" value="M20_dimer"/>
    <property type="match status" value="1"/>
</dbReference>
<dbReference type="GO" id="GO:0016787">
    <property type="term" value="F:hydrolase activity"/>
    <property type="evidence" value="ECO:0007669"/>
    <property type="project" value="UniProtKB-KW"/>
</dbReference>
<accession>A0A098S885</accession>
<evidence type="ECO:0000313" key="5">
    <source>
        <dbReference type="Proteomes" id="UP000029736"/>
    </source>
</evidence>
<evidence type="ECO:0000259" key="3">
    <source>
        <dbReference type="Pfam" id="PF07687"/>
    </source>
</evidence>
<keyword evidence="2" id="KW-0479">Metal-binding</keyword>
<evidence type="ECO:0000313" key="4">
    <source>
        <dbReference type="EMBL" id="KGE87878.1"/>
    </source>
</evidence>
<dbReference type="PANTHER" id="PTHR11014">
    <property type="entry name" value="PEPTIDASE M20 FAMILY MEMBER"/>
    <property type="match status" value="1"/>
</dbReference>
<dbReference type="Gene3D" id="3.40.630.10">
    <property type="entry name" value="Zn peptidases"/>
    <property type="match status" value="1"/>
</dbReference>
<feature type="binding site" evidence="2">
    <location>
        <position position="154"/>
    </location>
    <ligand>
        <name>Mn(2+)</name>
        <dbReference type="ChEBI" id="CHEBI:29035"/>
        <label>2</label>
    </ligand>
</feature>
<dbReference type="Pfam" id="PF01546">
    <property type="entry name" value="Peptidase_M20"/>
    <property type="match status" value="1"/>
</dbReference>
<proteinExistence type="predicted"/>
<dbReference type="PIRSF" id="PIRSF005962">
    <property type="entry name" value="Pept_M20D_amidohydro"/>
    <property type="match status" value="1"/>
</dbReference>
<organism evidence="4 5">
    <name type="scientific">Phaeodactylibacter xiamenensis</name>
    <dbReference type="NCBI Taxonomy" id="1524460"/>
    <lineage>
        <taxon>Bacteria</taxon>
        <taxon>Pseudomonadati</taxon>
        <taxon>Bacteroidota</taxon>
        <taxon>Saprospiria</taxon>
        <taxon>Saprospirales</taxon>
        <taxon>Haliscomenobacteraceae</taxon>
        <taxon>Phaeodactylibacter</taxon>
    </lineage>
</organism>
<reference evidence="4 5" key="1">
    <citation type="journal article" date="2014" name="Int. J. Syst. Evol. Microbiol.">
        <title>Phaeodactylibacter xiamenensis gen. nov., sp. nov., a member of the family Saprospiraceae isolated from the marine alga Phaeodactylum tricornutum.</title>
        <authorList>
            <person name="Chen Z.Jr."/>
            <person name="Lei X."/>
            <person name="Lai Q."/>
            <person name="Li Y."/>
            <person name="Zhang B."/>
            <person name="Zhang J."/>
            <person name="Zhang H."/>
            <person name="Yang L."/>
            <person name="Zheng W."/>
            <person name="Tian Y."/>
            <person name="Yu Z."/>
            <person name="Xu H.Jr."/>
            <person name="Zheng T."/>
        </authorList>
    </citation>
    <scope>NUCLEOTIDE SEQUENCE [LARGE SCALE GENOMIC DNA]</scope>
    <source>
        <strain evidence="4 5">KD52</strain>
    </source>
</reference>
<gene>
    <name evidence="4" type="ORF">IX84_12160</name>
</gene>
<feature type="binding site" evidence="2">
    <location>
        <position position="94"/>
    </location>
    <ligand>
        <name>Mn(2+)</name>
        <dbReference type="ChEBI" id="CHEBI:29035"/>
        <label>2</label>
    </ligand>
</feature>
<dbReference type="SUPFAM" id="SSF55031">
    <property type="entry name" value="Bacterial exopeptidase dimerisation domain"/>
    <property type="match status" value="1"/>
</dbReference>
<dbReference type="InterPro" id="IPR011650">
    <property type="entry name" value="Peptidase_M20_dimer"/>
</dbReference>
<name>A0A098S885_9BACT</name>
<comment type="cofactor">
    <cofactor evidence="2">
        <name>Mn(2+)</name>
        <dbReference type="ChEBI" id="CHEBI:29035"/>
    </cofactor>
    <text evidence="2">The Mn(2+) ion enhances activity.</text>
</comment>
<dbReference type="SUPFAM" id="SSF53187">
    <property type="entry name" value="Zn-dependent exopeptidases"/>
    <property type="match status" value="1"/>
</dbReference>
<dbReference type="InterPro" id="IPR017439">
    <property type="entry name" value="Amidohydrolase"/>
</dbReference>
<evidence type="ECO:0000256" key="2">
    <source>
        <dbReference type="PIRSR" id="PIRSR005962-1"/>
    </source>
</evidence>
<dbReference type="EMBL" id="JPOS01000029">
    <property type="protein sequence ID" value="KGE87878.1"/>
    <property type="molecule type" value="Genomic_DNA"/>
</dbReference>
<dbReference type="Gene3D" id="3.30.70.360">
    <property type="match status" value="1"/>
</dbReference>
<dbReference type="STRING" id="1524460.IX84_12160"/>
<keyword evidence="5" id="KW-1185">Reference proteome</keyword>
<protein>
    <recommendedName>
        <fullName evidence="3">Peptidase M20 dimerisation domain-containing protein</fullName>
    </recommendedName>
</protein>
<dbReference type="GO" id="GO:0046872">
    <property type="term" value="F:metal ion binding"/>
    <property type="evidence" value="ECO:0007669"/>
    <property type="project" value="UniProtKB-KW"/>
</dbReference>
<dbReference type="NCBIfam" id="TIGR01891">
    <property type="entry name" value="amidohydrolases"/>
    <property type="match status" value="1"/>
</dbReference>
<keyword evidence="2" id="KW-0464">Manganese</keyword>
<evidence type="ECO:0000256" key="1">
    <source>
        <dbReference type="ARBA" id="ARBA00022801"/>
    </source>
</evidence>
<dbReference type="InterPro" id="IPR002933">
    <property type="entry name" value="Peptidase_M20"/>
</dbReference>
<dbReference type="PANTHER" id="PTHR11014:SF169">
    <property type="entry name" value="CLAN MH, FAMILY M20, PEPTIDASE T-LIKE METALLOPEPTIDASE"/>
    <property type="match status" value="1"/>
</dbReference>
<feature type="binding site" evidence="2">
    <location>
        <position position="349"/>
    </location>
    <ligand>
        <name>Mn(2+)</name>
        <dbReference type="ChEBI" id="CHEBI:29035"/>
        <label>2</label>
    </ligand>
</feature>
<feature type="domain" description="Peptidase M20 dimerisation" evidence="3">
    <location>
        <begin position="178"/>
        <end position="272"/>
    </location>
</feature>
<dbReference type="InterPro" id="IPR036264">
    <property type="entry name" value="Bact_exopeptidase_dim_dom"/>
</dbReference>
<comment type="caution">
    <text evidence="4">The sequence shown here is derived from an EMBL/GenBank/DDBJ whole genome shotgun (WGS) entry which is preliminary data.</text>
</comment>
<feature type="binding site" evidence="2">
    <location>
        <position position="92"/>
    </location>
    <ligand>
        <name>Mn(2+)</name>
        <dbReference type="ChEBI" id="CHEBI:29035"/>
        <label>2</label>
    </ligand>
</feature>
<feature type="binding site" evidence="2">
    <location>
        <position position="127"/>
    </location>
    <ligand>
        <name>Mn(2+)</name>
        <dbReference type="ChEBI" id="CHEBI:29035"/>
        <label>2</label>
    </ligand>
</feature>
<dbReference type="Proteomes" id="UP000029736">
    <property type="component" value="Unassembled WGS sequence"/>
</dbReference>
<sequence length="379" mass="41948">MSDIDQLRRYLHQYPELSGEEHETAAFLARSLQKLEPAQLIEGIGGCGMVAVFDSGHPGPSVLFRTELDALPIQEVNDFDYRSTKENIAHKCGHDGHMAVMMGFARALYHHPPEKGRALLLFQPAEEIGAGAEWMLKDETFDQVLPIDYAVAFHNLPGFPLGTIVCKEGPFSSSVQSLIIRLNGKTSHAGEPENGINPAMAIAEIIKEADIACQPNIEEEGFAILTPVHIHMGEVAYGVSAGYGEIHLTIRTKTEEEMQALSDRLLSYAGRVSQKYGLQLDTEWTNVFRTTQNDPEVAGIIQQAAADNGLEYHAKDWAFKWGEDFGAFTQQFKGAMFGIGAGEDHPALHNPDYDFPDAITPVGIDMYRRILEHLLERTD</sequence>
<dbReference type="AlphaFoldDB" id="A0A098S885"/>